<evidence type="ECO:0000256" key="1">
    <source>
        <dbReference type="SAM" id="Coils"/>
    </source>
</evidence>
<evidence type="ECO:0000313" key="2">
    <source>
        <dbReference type="EMBL" id="CAC5357785.1"/>
    </source>
</evidence>
<dbReference type="AlphaFoldDB" id="A0A6J7ZZA8"/>
<feature type="coiled-coil region" evidence="1">
    <location>
        <begin position="72"/>
        <end position="106"/>
    </location>
</feature>
<reference evidence="2 3" key="1">
    <citation type="submission" date="2020-06" db="EMBL/GenBank/DDBJ databases">
        <authorList>
            <person name="Li R."/>
            <person name="Bekaert M."/>
        </authorList>
    </citation>
    <scope>NUCLEOTIDE SEQUENCE [LARGE SCALE GENOMIC DNA]</scope>
    <source>
        <strain evidence="3">wild</strain>
    </source>
</reference>
<dbReference type="EMBL" id="CACVKT020000242">
    <property type="protein sequence ID" value="CAC5357785.1"/>
    <property type="molecule type" value="Genomic_DNA"/>
</dbReference>
<gene>
    <name evidence="2" type="ORF">MCOR_1301</name>
</gene>
<keyword evidence="1" id="KW-0175">Coiled coil</keyword>
<sequence length="324" mass="35622">MQGSIPQIFLSKEIHEQVANKSRKIEPPAKKPKLEETPVFVHEVEENPAKKVVLEGISSLDHLRRSSSESHQQKTGERIKKLEEENRNLRKKYKKLEERVYHLEKVVKSKSESDSQSTCSEPEIFKPIIKTSQVPVVNEVAETSSGSTAESGFDGTGGIFDAEQVAPVPSLSDLVDSIKNMSALVNILVSEFTAVVTAKRGAGGICGAEAATIPGVPIWHHVAGALEVDNMSFRFKSVDFLKSDKHPGACLLKWMRIIGGGRSNIFSSNPNVNAIIENAMVSNDETTAADLLTLLQEGVMMQVHKQIEFVENFDGFRKVQDIAS</sequence>
<accession>A0A6J7ZZA8</accession>
<dbReference type="OrthoDB" id="10579508at2759"/>
<keyword evidence="3" id="KW-1185">Reference proteome</keyword>
<dbReference type="Proteomes" id="UP000507470">
    <property type="component" value="Unassembled WGS sequence"/>
</dbReference>
<protein>
    <submittedName>
        <fullName evidence="2">EIF3A</fullName>
    </submittedName>
</protein>
<proteinExistence type="predicted"/>
<organism evidence="2 3">
    <name type="scientific">Mytilus coruscus</name>
    <name type="common">Sea mussel</name>
    <dbReference type="NCBI Taxonomy" id="42192"/>
    <lineage>
        <taxon>Eukaryota</taxon>
        <taxon>Metazoa</taxon>
        <taxon>Spiralia</taxon>
        <taxon>Lophotrochozoa</taxon>
        <taxon>Mollusca</taxon>
        <taxon>Bivalvia</taxon>
        <taxon>Autobranchia</taxon>
        <taxon>Pteriomorphia</taxon>
        <taxon>Mytilida</taxon>
        <taxon>Mytiloidea</taxon>
        <taxon>Mytilidae</taxon>
        <taxon>Mytilinae</taxon>
        <taxon>Mytilus</taxon>
    </lineage>
</organism>
<evidence type="ECO:0000313" key="3">
    <source>
        <dbReference type="Proteomes" id="UP000507470"/>
    </source>
</evidence>
<name>A0A6J7ZZA8_MYTCO</name>